<reference evidence="2" key="1">
    <citation type="journal article" date="2011" name="Proc. Natl. Acad. Sci. U.S.A.">
        <title>Obligate biotrophy features unraveled by the genomic analysis of rust fungi.</title>
        <authorList>
            <person name="Duplessis S."/>
            <person name="Cuomo C.A."/>
            <person name="Lin Y.-C."/>
            <person name="Aerts A."/>
            <person name="Tisserant E."/>
            <person name="Veneault-Fourrey C."/>
            <person name="Joly D.L."/>
            <person name="Hacquard S."/>
            <person name="Amselem J."/>
            <person name="Cantarel B.L."/>
            <person name="Chiu R."/>
            <person name="Coutinho P.M."/>
            <person name="Feau N."/>
            <person name="Field M."/>
            <person name="Frey P."/>
            <person name="Gelhaye E."/>
            <person name="Goldberg J."/>
            <person name="Grabherr M.G."/>
            <person name="Kodira C.D."/>
            <person name="Kohler A."/>
            <person name="Kuees U."/>
            <person name="Lindquist E.A."/>
            <person name="Lucas S.M."/>
            <person name="Mago R."/>
            <person name="Mauceli E."/>
            <person name="Morin E."/>
            <person name="Murat C."/>
            <person name="Pangilinan J.L."/>
            <person name="Park R."/>
            <person name="Pearson M."/>
            <person name="Quesneville H."/>
            <person name="Rouhier N."/>
            <person name="Sakthikumar S."/>
            <person name="Salamov A.A."/>
            <person name="Schmutz J."/>
            <person name="Selles B."/>
            <person name="Shapiro H."/>
            <person name="Tanguay P."/>
            <person name="Tuskan G.A."/>
            <person name="Henrissat B."/>
            <person name="Van de Peer Y."/>
            <person name="Rouze P."/>
            <person name="Ellis J.G."/>
            <person name="Dodds P.N."/>
            <person name="Schein J.E."/>
            <person name="Zhong S."/>
            <person name="Hamelin R.C."/>
            <person name="Grigoriev I.V."/>
            <person name="Szabo L.J."/>
            <person name="Martin F."/>
        </authorList>
    </citation>
    <scope>NUCLEOTIDE SEQUENCE [LARGE SCALE GENOMIC DNA]</scope>
    <source>
        <strain evidence="2">98AG31 / pathotype 3-4-7</strain>
    </source>
</reference>
<evidence type="ECO:0000313" key="2">
    <source>
        <dbReference type="Proteomes" id="UP000001072"/>
    </source>
</evidence>
<proteinExistence type="predicted"/>
<dbReference type="KEGG" id="mlr:MELLADRAFT_109595"/>
<evidence type="ECO:0008006" key="3">
    <source>
        <dbReference type="Google" id="ProtNLM"/>
    </source>
</evidence>
<dbReference type="GeneID" id="18923807"/>
<dbReference type="HOGENOM" id="CLU_1354891_0_0_1"/>
<dbReference type="VEuPathDB" id="FungiDB:MELLADRAFT_109595"/>
<dbReference type="AlphaFoldDB" id="F4RX00"/>
<name>F4RX00_MELLP</name>
<dbReference type="InterPro" id="IPR011009">
    <property type="entry name" value="Kinase-like_dom_sf"/>
</dbReference>
<protein>
    <recommendedName>
        <fullName evidence="3">Protein kinase domain-containing protein</fullName>
    </recommendedName>
</protein>
<accession>F4RX00</accession>
<dbReference type="InParanoid" id="F4RX00"/>
<dbReference type="SUPFAM" id="SSF56112">
    <property type="entry name" value="Protein kinase-like (PK-like)"/>
    <property type="match status" value="2"/>
</dbReference>
<dbReference type="Proteomes" id="UP000001072">
    <property type="component" value="Unassembled WGS sequence"/>
</dbReference>
<gene>
    <name evidence="1" type="ORF">MELLADRAFT_109595</name>
</gene>
<dbReference type="RefSeq" id="XP_007413592.1">
    <property type="nucleotide sequence ID" value="XM_007413530.1"/>
</dbReference>
<organism evidence="2">
    <name type="scientific">Melampsora larici-populina (strain 98AG31 / pathotype 3-4-7)</name>
    <name type="common">Poplar leaf rust fungus</name>
    <dbReference type="NCBI Taxonomy" id="747676"/>
    <lineage>
        <taxon>Eukaryota</taxon>
        <taxon>Fungi</taxon>
        <taxon>Dikarya</taxon>
        <taxon>Basidiomycota</taxon>
        <taxon>Pucciniomycotina</taxon>
        <taxon>Pucciniomycetes</taxon>
        <taxon>Pucciniales</taxon>
        <taxon>Melampsoraceae</taxon>
        <taxon>Melampsora</taxon>
    </lineage>
</organism>
<evidence type="ECO:0000313" key="1">
    <source>
        <dbReference type="EMBL" id="EGG03132.1"/>
    </source>
</evidence>
<sequence length="202" mass="22927">MSNNDVSTPVSLSRSRTTSDRQVSPSYNIVLAGGDYTSLGMIAYGGFSSVWKAKSKSDQSIYAVKVIHRHDEQATIPGLDHVILTEDVKFSPYDVPTFRNLVESLLKKDPEERLSCIEGVVNHVYFDESDVLQTWHTHLCPTLTYSLPGHDFRRYKKWDSAFMIDVRIKGSNTVEILFKRCSDMAHEALHVHEFRKYLGANA</sequence>
<keyword evidence="2" id="KW-1185">Reference proteome</keyword>
<dbReference type="Gene3D" id="3.30.200.20">
    <property type="entry name" value="Phosphorylase Kinase, domain 1"/>
    <property type="match status" value="1"/>
</dbReference>
<dbReference type="EMBL" id="GL883126">
    <property type="protein sequence ID" value="EGG03132.1"/>
    <property type="molecule type" value="Genomic_DNA"/>
</dbReference>